<feature type="compositionally biased region" description="Basic and acidic residues" evidence="1">
    <location>
        <begin position="344"/>
        <end position="356"/>
    </location>
</feature>
<evidence type="ECO:0000259" key="2">
    <source>
        <dbReference type="PROSITE" id="PS50994"/>
    </source>
</evidence>
<dbReference type="SUPFAM" id="SSF53098">
    <property type="entry name" value="Ribonuclease H-like"/>
    <property type="match status" value="1"/>
</dbReference>
<keyword evidence="4" id="KW-1185">Reference proteome</keyword>
<dbReference type="PANTHER" id="PTHR42648">
    <property type="entry name" value="TRANSPOSASE, PUTATIVE-RELATED"/>
    <property type="match status" value="1"/>
</dbReference>
<dbReference type="AlphaFoldDB" id="A0AAV3RSM0"/>
<dbReference type="InterPro" id="IPR036397">
    <property type="entry name" value="RNaseH_sf"/>
</dbReference>
<dbReference type="GO" id="GO:0015074">
    <property type="term" value="P:DNA integration"/>
    <property type="evidence" value="ECO:0007669"/>
    <property type="project" value="InterPro"/>
</dbReference>
<dbReference type="PROSITE" id="PS50994">
    <property type="entry name" value="INTEGRASE"/>
    <property type="match status" value="1"/>
</dbReference>
<name>A0AAV3RSM0_LITER</name>
<dbReference type="GO" id="GO:0003676">
    <property type="term" value="F:nucleic acid binding"/>
    <property type="evidence" value="ECO:0007669"/>
    <property type="project" value="InterPro"/>
</dbReference>
<gene>
    <name evidence="3" type="ORF">LIER_30818</name>
</gene>
<feature type="region of interest" description="Disordered" evidence="1">
    <location>
        <begin position="81"/>
        <end position="110"/>
    </location>
</feature>
<dbReference type="PANTHER" id="PTHR42648:SF20">
    <property type="entry name" value="RNA-DIRECTED DNA POLYMERASE"/>
    <property type="match status" value="1"/>
</dbReference>
<dbReference type="InterPro" id="IPR039537">
    <property type="entry name" value="Retrotran_Ty1/copia-like"/>
</dbReference>
<evidence type="ECO:0000256" key="1">
    <source>
        <dbReference type="SAM" id="MobiDB-lite"/>
    </source>
</evidence>
<organism evidence="3 4">
    <name type="scientific">Lithospermum erythrorhizon</name>
    <name type="common">Purple gromwell</name>
    <name type="synonym">Lithospermum officinale var. erythrorhizon</name>
    <dbReference type="NCBI Taxonomy" id="34254"/>
    <lineage>
        <taxon>Eukaryota</taxon>
        <taxon>Viridiplantae</taxon>
        <taxon>Streptophyta</taxon>
        <taxon>Embryophyta</taxon>
        <taxon>Tracheophyta</taxon>
        <taxon>Spermatophyta</taxon>
        <taxon>Magnoliopsida</taxon>
        <taxon>eudicotyledons</taxon>
        <taxon>Gunneridae</taxon>
        <taxon>Pentapetalae</taxon>
        <taxon>asterids</taxon>
        <taxon>lamiids</taxon>
        <taxon>Boraginales</taxon>
        <taxon>Boraginaceae</taxon>
        <taxon>Boraginoideae</taxon>
        <taxon>Lithospermeae</taxon>
        <taxon>Lithospermum</taxon>
    </lineage>
</organism>
<protein>
    <recommendedName>
        <fullName evidence="2">Integrase catalytic domain-containing protein</fullName>
    </recommendedName>
</protein>
<proteinExistence type="predicted"/>
<feature type="region of interest" description="Disordered" evidence="1">
    <location>
        <begin position="344"/>
        <end position="382"/>
    </location>
</feature>
<dbReference type="EMBL" id="BAABME010011207">
    <property type="protein sequence ID" value="GAA0183402.1"/>
    <property type="molecule type" value="Genomic_DNA"/>
</dbReference>
<reference evidence="3 4" key="1">
    <citation type="submission" date="2024-01" db="EMBL/GenBank/DDBJ databases">
        <title>The complete chloroplast genome sequence of Lithospermum erythrorhizon: insights into the phylogenetic relationship among Boraginaceae species and the maternal lineages of purple gromwells.</title>
        <authorList>
            <person name="Okada T."/>
            <person name="Watanabe K."/>
        </authorList>
    </citation>
    <scope>NUCLEOTIDE SEQUENCE [LARGE SCALE GENOMIC DNA]</scope>
</reference>
<feature type="domain" description="Integrase catalytic" evidence="2">
    <location>
        <begin position="118"/>
        <end position="299"/>
    </location>
</feature>
<dbReference type="InterPro" id="IPR001584">
    <property type="entry name" value="Integrase_cat-core"/>
</dbReference>
<feature type="region of interest" description="Disordered" evidence="1">
    <location>
        <begin position="396"/>
        <end position="417"/>
    </location>
</feature>
<accession>A0AAV3RSM0</accession>
<dbReference type="Gene3D" id="3.30.420.10">
    <property type="entry name" value="Ribonuclease H-like superfamily/Ribonuclease H"/>
    <property type="match status" value="1"/>
</dbReference>
<dbReference type="InterPro" id="IPR012337">
    <property type="entry name" value="RNaseH-like_sf"/>
</dbReference>
<sequence length="417" mass="47250">MFHEIHDEGMMPSEAFQAAAIIKKLPPSWKDFKNYLKHKRKEITVKELALHLRIEEDNRNAGVVSTLPNPSVGEVRVNVVEQGSSSKKGKRSNFAPRGPSFKRNGHNSKGKQVTLNNVLHVPKLWKNLVSGSVLSKHAFRIVIESDKVILSKFGGNEYFNTFVDDGTKYCYVYLMKNKDEALSKFILFKEEVQNQLEKKINVVRSDRCGEYVAPFGHFCVEHGIVHEVTTPYSPQSNGIAERKNRSLKEMMNALLLSSGLPQGMWGEAILSANYLLNRIPLPPPKKVSIGPKNVDAIFIRDAHNSNVYRFLVHKSDNSRVHKNSILESRNATFFEHVFPLKTSEEASTSKRTREPEGSVELETVCESSQTKGIDDEKPRRSKRIRFGKIYGPDFGSEPRTYGEAMSSTEALERSNWK</sequence>
<evidence type="ECO:0000313" key="4">
    <source>
        <dbReference type="Proteomes" id="UP001454036"/>
    </source>
</evidence>
<comment type="caution">
    <text evidence="3">The sequence shown here is derived from an EMBL/GenBank/DDBJ whole genome shotgun (WGS) entry which is preliminary data.</text>
</comment>
<evidence type="ECO:0000313" key="3">
    <source>
        <dbReference type="EMBL" id="GAA0183402.1"/>
    </source>
</evidence>
<dbReference type="Proteomes" id="UP001454036">
    <property type="component" value="Unassembled WGS sequence"/>
</dbReference>